<dbReference type="InParanoid" id="F0ZN71"/>
<proteinExistence type="predicted"/>
<name>F0ZN71_DICPU</name>
<evidence type="ECO:0000313" key="1">
    <source>
        <dbReference type="EMBL" id="EGC34588.1"/>
    </source>
</evidence>
<organism evidence="1 2">
    <name type="scientific">Dictyostelium purpureum</name>
    <name type="common">Slime mold</name>
    <dbReference type="NCBI Taxonomy" id="5786"/>
    <lineage>
        <taxon>Eukaryota</taxon>
        <taxon>Amoebozoa</taxon>
        <taxon>Evosea</taxon>
        <taxon>Eumycetozoa</taxon>
        <taxon>Dictyostelia</taxon>
        <taxon>Dictyosteliales</taxon>
        <taxon>Dictyosteliaceae</taxon>
        <taxon>Dictyostelium</taxon>
    </lineage>
</organism>
<reference evidence="2" key="1">
    <citation type="journal article" date="2011" name="Genome Biol.">
        <title>Comparative genomics of the social amoebae Dictyostelium discoideum and Dictyostelium purpureum.</title>
        <authorList>
            <consortium name="US DOE Joint Genome Institute (JGI-PGF)"/>
            <person name="Sucgang R."/>
            <person name="Kuo A."/>
            <person name="Tian X."/>
            <person name="Salerno W."/>
            <person name="Parikh A."/>
            <person name="Feasley C.L."/>
            <person name="Dalin E."/>
            <person name="Tu H."/>
            <person name="Huang E."/>
            <person name="Barry K."/>
            <person name="Lindquist E."/>
            <person name="Shapiro H."/>
            <person name="Bruce D."/>
            <person name="Schmutz J."/>
            <person name="Salamov A."/>
            <person name="Fey P."/>
            <person name="Gaudet P."/>
            <person name="Anjard C."/>
            <person name="Babu M.M."/>
            <person name="Basu S."/>
            <person name="Bushmanova Y."/>
            <person name="van der Wel H."/>
            <person name="Katoh-Kurasawa M."/>
            <person name="Dinh C."/>
            <person name="Coutinho P.M."/>
            <person name="Saito T."/>
            <person name="Elias M."/>
            <person name="Schaap P."/>
            <person name="Kay R.R."/>
            <person name="Henrissat B."/>
            <person name="Eichinger L."/>
            <person name="Rivero F."/>
            <person name="Putnam N.H."/>
            <person name="West C.M."/>
            <person name="Loomis W.F."/>
            <person name="Chisholm R.L."/>
            <person name="Shaulsky G."/>
            <person name="Strassmann J.E."/>
            <person name="Queller D.C."/>
            <person name="Kuspa A."/>
            <person name="Grigoriev I.V."/>
        </authorList>
    </citation>
    <scope>NUCLEOTIDE SEQUENCE [LARGE SCALE GENOMIC DNA]</scope>
    <source>
        <strain evidence="2">QSDP1</strain>
    </source>
</reference>
<dbReference type="RefSeq" id="XP_003288865.1">
    <property type="nucleotide sequence ID" value="XM_003288817.1"/>
</dbReference>
<dbReference type="AlphaFoldDB" id="F0ZN71"/>
<dbReference type="EMBL" id="GL871091">
    <property type="protein sequence ID" value="EGC34588.1"/>
    <property type="molecule type" value="Genomic_DNA"/>
</dbReference>
<protein>
    <submittedName>
        <fullName evidence="1">Uncharacterized protein</fullName>
    </submittedName>
</protein>
<dbReference type="GeneID" id="10499570"/>
<dbReference type="KEGG" id="dpp:DICPUDRAFT_79643"/>
<evidence type="ECO:0000313" key="2">
    <source>
        <dbReference type="Proteomes" id="UP000001064"/>
    </source>
</evidence>
<gene>
    <name evidence="1" type="ORF">DICPUDRAFT_79643</name>
</gene>
<dbReference type="VEuPathDB" id="AmoebaDB:DICPUDRAFT_79643"/>
<keyword evidence="2" id="KW-1185">Reference proteome</keyword>
<sequence length="106" mass="12389">MLPSIICDIKTSIGDNEPIDPNQRNQLEEQIVKIENIITYLTNLRIIYRISTAPVLEDMKQSLEQFGKSIDYFVVFIAFQNQPRLLEASQNQQRNHYILVQPLQKN</sequence>
<accession>F0ZN71</accession>
<dbReference type="Proteomes" id="UP000001064">
    <property type="component" value="Unassembled WGS sequence"/>
</dbReference>